<feature type="transmembrane region" description="Helical" evidence="11">
    <location>
        <begin position="85"/>
        <end position="105"/>
    </location>
</feature>
<evidence type="ECO:0000256" key="8">
    <source>
        <dbReference type="ARBA" id="ARBA00022991"/>
    </source>
</evidence>
<evidence type="ECO:0000256" key="11">
    <source>
        <dbReference type="SAM" id="Phobius"/>
    </source>
</evidence>
<feature type="transmembrane region" description="Helical" evidence="11">
    <location>
        <begin position="232"/>
        <end position="250"/>
    </location>
</feature>
<evidence type="ECO:0000256" key="2">
    <source>
        <dbReference type="ARBA" id="ARBA00008130"/>
    </source>
</evidence>
<keyword evidence="13" id="KW-1185">Reference proteome</keyword>
<dbReference type="GO" id="GO:0009881">
    <property type="term" value="F:photoreceptor activity"/>
    <property type="evidence" value="ECO:0007669"/>
    <property type="project" value="UniProtKB-KW"/>
</dbReference>
<protein>
    <submittedName>
        <fullName evidence="12">Opsin-1</fullName>
    </submittedName>
</protein>
<dbReference type="GO" id="GO:0005783">
    <property type="term" value="C:endoplasmic reticulum"/>
    <property type="evidence" value="ECO:0007669"/>
    <property type="project" value="TreeGrafter"/>
</dbReference>
<dbReference type="CDD" id="cd15028">
    <property type="entry name" value="7tm_Opsin-1_euk"/>
    <property type="match status" value="1"/>
</dbReference>
<dbReference type="EMBL" id="AYSA01000039">
    <property type="protein sequence ID" value="ESZ98609.1"/>
    <property type="molecule type" value="Genomic_DNA"/>
</dbReference>
<keyword evidence="9 11" id="KW-0472">Membrane</keyword>
<sequence>MIDPMQAFDMEGFKKATSSLLIPTSTPTPTPTPSVAPIPSVVPNVPTYETIGSSGKTTLWVVFVIMFLSTLTFSYLAWRVPVQKRLFHVLTAFITLFATLSYYAMAIGDGNALTHIIVREVHNHTPDTFEHVYRQVFWARYVDWSLTTPLLLLDLSFLAGLNGANILVVIVADLVMVLTGLFAAYHNDGAAKWGWYAMGCVALLVIMYQMIIPGRRAVSTKDAKTSKLFVSIAAYTLIIWTLYPVVWGIGDGSRTWSVDAEVIAYAVLDVLAKPVFGLWLLLAHGSNVATSVDGWWSHGLSSEGSIRIEDDEGA</sequence>
<keyword evidence="7 11" id="KW-1133">Transmembrane helix</keyword>
<keyword evidence="6" id="KW-0681">Retinal protein</keyword>
<evidence type="ECO:0000256" key="7">
    <source>
        <dbReference type="ARBA" id="ARBA00022989"/>
    </source>
</evidence>
<feature type="transmembrane region" description="Helical" evidence="11">
    <location>
        <begin position="166"/>
        <end position="187"/>
    </location>
</feature>
<dbReference type="PANTHER" id="PTHR28286:SF2">
    <property type="entry name" value="BACTERIORHODOPSIN _OPSIN, NOPA (EUROFUNG)"/>
    <property type="match status" value="1"/>
</dbReference>
<keyword evidence="4" id="KW-0716">Sensory transduction</keyword>
<evidence type="ECO:0000313" key="12">
    <source>
        <dbReference type="EMBL" id="ESZ98609.1"/>
    </source>
</evidence>
<dbReference type="PROSITE" id="PS00950">
    <property type="entry name" value="BACTERIAL_OPSIN_1"/>
    <property type="match status" value="1"/>
</dbReference>
<evidence type="ECO:0000256" key="4">
    <source>
        <dbReference type="ARBA" id="ARBA00022606"/>
    </source>
</evidence>
<evidence type="ECO:0000256" key="9">
    <source>
        <dbReference type="ARBA" id="ARBA00023136"/>
    </source>
</evidence>
<comment type="subcellular location">
    <subcellularLocation>
        <location evidence="1">Membrane</location>
        <topology evidence="1">Multi-pass membrane protein</topology>
    </subcellularLocation>
</comment>
<keyword evidence="3" id="KW-0600">Photoreceptor protein</keyword>
<organism evidence="12 13">
    <name type="scientific">Sclerotinia borealis (strain F-4128)</name>
    <dbReference type="NCBI Taxonomy" id="1432307"/>
    <lineage>
        <taxon>Eukaryota</taxon>
        <taxon>Fungi</taxon>
        <taxon>Dikarya</taxon>
        <taxon>Ascomycota</taxon>
        <taxon>Pezizomycotina</taxon>
        <taxon>Leotiomycetes</taxon>
        <taxon>Helotiales</taxon>
        <taxon>Sclerotiniaceae</taxon>
        <taxon>Sclerotinia</taxon>
    </lineage>
</organism>
<comment type="caution">
    <text evidence="12">The sequence shown here is derived from an EMBL/GenBank/DDBJ whole genome shotgun (WGS) entry which is preliminary data.</text>
</comment>
<proteinExistence type="inferred from homology"/>
<accession>W9CVH4</accession>
<dbReference type="SMART" id="SM01021">
    <property type="entry name" value="Bac_rhodopsin"/>
    <property type="match status" value="1"/>
</dbReference>
<dbReference type="GO" id="GO:0005216">
    <property type="term" value="F:monoatomic ion channel activity"/>
    <property type="evidence" value="ECO:0007669"/>
    <property type="project" value="InterPro"/>
</dbReference>
<dbReference type="GO" id="GO:0005886">
    <property type="term" value="C:plasma membrane"/>
    <property type="evidence" value="ECO:0007669"/>
    <property type="project" value="TreeGrafter"/>
</dbReference>
<keyword evidence="8" id="KW-0157">Chromophore</keyword>
<keyword evidence="5 11" id="KW-0812">Transmembrane</keyword>
<dbReference type="AlphaFoldDB" id="W9CVH4"/>
<evidence type="ECO:0000256" key="3">
    <source>
        <dbReference type="ARBA" id="ARBA00022543"/>
    </source>
</evidence>
<dbReference type="Pfam" id="PF01036">
    <property type="entry name" value="Bac_rhodopsin"/>
    <property type="match status" value="1"/>
</dbReference>
<feature type="transmembrane region" description="Helical" evidence="11">
    <location>
        <begin position="193"/>
        <end position="211"/>
    </location>
</feature>
<dbReference type="Proteomes" id="UP000019487">
    <property type="component" value="Unassembled WGS sequence"/>
</dbReference>
<dbReference type="InterPro" id="IPR001425">
    <property type="entry name" value="Arc/bac/fun_rhodopsins"/>
</dbReference>
<keyword evidence="10" id="KW-0675">Receptor</keyword>
<dbReference type="PROSITE" id="PS00327">
    <property type="entry name" value="BACTERIAL_OPSIN_RET"/>
    <property type="match status" value="1"/>
</dbReference>
<comment type="similarity">
    <text evidence="2">Belongs to the archaeal/bacterial/fungal opsin family.</text>
</comment>
<dbReference type="PANTHER" id="PTHR28286">
    <property type="match status" value="1"/>
</dbReference>
<dbReference type="HOGENOM" id="CLU_054785_0_0_1"/>
<evidence type="ECO:0000256" key="1">
    <source>
        <dbReference type="ARBA" id="ARBA00004141"/>
    </source>
</evidence>
<reference evidence="12 13" key="1">
    <citation type="journal article" date="2014" name="Genome Announc.">
        <title>Draft genome sequence of Sclerotinia borealis, a psychrophilic plant pathogenic fungus.</title>
        <authorList>
            <person name="Mardanov A.V."/>
            <person name="Beletsky A.V."/>
            <person name="Kadnikov V.V."/>
            <person name="Ignatov A.N."/>
            <person name="Ravin N.V."/>
        </authorList>
    </citation>
    <scope>NUCLEOTIDE SEQUENCE [LARGE SCALE GENOMIC DNA]</scope>
    <source>
        <strain evidence="13">F-4157</strain>
    </source>
</reference>
<dbReference type="OrthoDB" id="10261467at2759"/>
<feature type="transmembrane region" description="Helical" evidence="11">
    <location>
        <begin position="58"/>
        <end position="78"/>
    </location>
</feature>
<dbReference type="SUPFAM" id="SSF81321">
    <property type="entry name" value="Family A G protein-coupled receptor-like"/>
    <property type="match status" value="1"/>
</dbReference>
<feature type="transmembrane region" description="Helical" evidence="11">
    <location>
        <begin position="262"/>
        <end position="282"/>
    </location>
</feature>
<dbReference type="PRINTS" id="PR00251">
    <property type="entry name" value="BACTRLOPSIN"/>
</dbReference>
<feature type="transmembrane region" description="Helical" evidence="11">
    <location>
        <begin position="141"/>
        <end position="159"/>
    </location>
</feature>
<evidence type="ECO:0000256" key="10">
    <source>
        <dbReference type="ARBA" id="ARBA00023170"/>
    </source>
</evidence>
<dbReference type="GO" id="GO:0007602">
    <property type="term" value="P:phototransduction"/>
    <property type="evidence" value="ECO:0007669"/>
    <property type="project" value="UniProtKB-KW"/>
</dbReference>
<evidence type="ECO:0000313" key="13">
    <source>
        <dbReference type="Proteomes" id="UP000019487"/>
    </source>
</evidence>
<dbReference type="Gene3D" id="1.20.1070.10">
    <property type="entry name" value="Rhodopsin 7-helix transmembrane proteins"/>
    <property type="match status" value="1"/>
</dbReference>
<gene>
    <name evidence="12" type="ORF">SBOR_1059</name>
</gene>
<name>W9CVH4_SCLBF</name>
<dbReference type="FunFam" id="1.20.1070.10:FF:000160">
    <property type="entry name" value="Related to Opsin-1"/>
    <property type="match status" value="1"/>
</dbReference>
<dbReference type="InterPro" id="IPR018229">
    <property type="entry name" value="Rhodopsin_retinal_BS"/>
</dbReference>
<evidence type="ECO:0000256" key="6">
    <source>
        <dbReference type="ARBA" id="ARBA00022925"/>
    </source>
</evidence>
<evidence type="ECO:0000256" key="5">
    <source>
        <dbReference type="ARBA" id="ARBA00022692"/>
    </source>
</evidence>